<sequence>MTNGETPGYESLALNEHLSPTKPTSRQVPILKARPTAMETQRSPLQPPPLREPLLRHRDTSSHVGVPLPALPSALPPVLTRGRRATLCWTRSFTARSANPTPSSAVMLPPLNIPKRMPGGPATHRAHLPVPPPS</sequence>
<evidence type="ECO:0000256" key="1">
    <source>
        <dbReference type="SAM" id="MobiDB-lite"/>
    </source>
</evidence>
<organism evidence="2">
    <name type="scientific">Mus musculus</name>
    <name type="common">Mouse</name>
    <dbReference type="NCBI Taxonomy" id="10090"/>
    <lineage>
        <taxon>Eukaryota</taxon>
        <taxon>Metazoa</taxon>
        <taxon>Chordata</taxon>
        <taxon>Craniata</taxon>
        <taxon>Vertebrata</taxon>
        <taxon>Euteleostomi</taxon>
        <taxon>Mammalia</taxon>
        <taxon>Eutheria</taxon>
        <taxon>Euarchontoglires</taxon>
        <taxon>Glires</taxon>
        <taxon>Rodentia</taxon>
        <taxon>Myomorpha</taxon>
        <taxon>Muroidea</taxon>
        <taxon>Muridae</taxon>
        <taxon>Murinae</taxon>
        <taxon>Mus</taxon>
        <taxon>Mus</taxon>
    </lineage>
</organism>
<reference evidence="2" key="6">
    <citation type="journal article" date="2002" name="Nature">
        <title>Analysis of the mouse transcriptome based on functional annotation of 60,770 full-length cDNAs.</title>
        <authorList>
            <consortium name="The FANTOM Consortium and the RIKEN Genome Exploration Research Group Phase I and II Team"/>
        </authorList>
    </citation>
    <scope>NUCLEOTIDE SEQUENCE</scope>
    <source>
        <strain evidence="2">C57BL/6J</strain>
        <tissue evidence="2">Testis</tissue>
    </source>
</reference>
<gene>
    <name evidence="3" type="primary">Proscos</name>
    <name evidence="3" type="synonym">1700024N20Rik</name>
    <name evidence="3" type="synonym">Prosc</name>
</gene>
<dbReference type="MGI" id="MGI:3704307">
    <property type="gene designation" value="Proscos"/>
</dbReference>
<reference evidence="2" key="5">
    <citation type="journal article" date="2001" name="Nature">
        <title>Functional annotation of a full-length mouse cDNA collection.</title>
        <authorList>
            <consortium name="The RIKEN Genome Exploration Research Group Phase II Team and the FANTOM Consortium"/>
        </authorList>
    </citation>
    <scope>NUCLEOTIDE SEQUENCE</scope>
    <source>
        <strain evidence="2">C57BL/6J</strain>
        <tissue evidence="2">Testis</tissue>
    </source>
</reference>
<dbReference type="EMBL" id="AK006309">
    <property type="protein sequence ID" value="BAB24519.1"/>
    <property type="molecule type" value="mRNA"/>
</dbReference>
<dbReference type="AlphaFoldDB" id="Q9D9Z8"/>
<reference evidence="2" key="1">
    <citation type="journal article" date="1999" name="Methods Enzymol.">
        <title>High-efficiency full-length cDNA cloning.</title>
        <authorList>
            <person name="Carninci P."/>
            <person name="Hayashizaki Y."/>
        </authorList>
    </citation>
    <scope>NUCLEOTIDE SEQUENCE</scope>
    <source>
        <strain evidence="2">C57BL/6J</strain>
        <tissue evidence="2">Testis</tissue>
    </source>
</reference>
<evidence type="ECO:0000313" key="2">
    <source>
        <dbReference type="EMBL" id="BAB24519.1"/>
    </source>
</evidence>
<proteinExistence type="evidence at transcript level"/>
<reference evidence="2" key="3">
    <citation type="journal article" date="2000" name="Genome Res.">
        <title>RIKEN integrated sequence analysis (RISA) system--384-format sequencing pipeline with 384 multicapillary sequencer.</title>
        <authorList>
            <person name="Shibata K."/>
            <person name="Itoh M."/>
            <person name="Aizawa K."/>
            <person name="Nagaoka S."/>
            <person name="Sasaki N."/>
            <person name="Carninci P."/>
            <person name="Konno H."/>
            <person name="Akiyama J."/>
            <person name="Nishi K."/>
            <person name="Kitsunai T."/>
            <person name="Tashiro H."/>
            <person name="Itoh M."/>
            <person name="Sumi N."/>
            <person name="Ishii Y."/>
            <person name="Nakamura S."/>
            <person name="Hazama M."/>
            <person name="Nishine T."/>
            <person name="Harada A."/>
            <person name="Yamamoto R."/>
            <person name="Matsumoto H."/>
            <person name="Sakaguchi S."/>
            <person name="Ikegami T."/>
            <person name="Kashiwagi K."/>
            <person name="Fujiwake S."/>
            <person name="Inoue K."/>
            <person name="Togawa Y."/>
            <person name="Izawa M."/>
            <person name="Ohara E."/>
            <person name="Watahiki M."/>
            <person name="Yoneda Y."/>
            <person name="Ishikawa T."/>
            <person name="Ozawa K."/>
            <person name="Tanaka T."/>
            <person name="Matsuura S."/>
            <person name="Kawai J."/>
            <person name="Okazaki Y."/>
            <person name="Muramatsu M."/>
            <person name="Inoue Y."/>
            <person name="Kira A."/>
            <person name="Hayashizaki Y."/>
        </authorList>
    </citation>
    <scope>NUCLEOTIDE SEQUENCE</scope>
    <source>
        <strain evidence="2">C57BL/6J</strain>
        <tissue evidence="2">Testis</tissue>
    </source>
</reference>
<dbReference type="AGR" id="MGI:3704307"/>
<feature type="region of interest" description="Disordered" evidence="1">
    <location>
        <begin position="1"/>
        <end position="55"/>
    </location>
</feature>
<reference evidence="2" key="4">
    <citation type="submission" date="2000-07" db="EMBL/GenBank/DDBJ databases">
        <authorList>
            <person name="Adachi J."/>
            <person name="Aizawa K."/>
            <person name="Akahira S."/>
            <person name="Akimura T."/>
            <person name="Arai A."/>
            <person name="Aono H."/>
            <person name="Arakawa T."/>
            <person name="Bono H."/>
            <person name="Carninci P."/>
            <person name="Fukuda S."/>
            <person name="Fukunishi Y."/>
            <person name="Furuno M."/>
            <person name="Hanagaki T."/>
            <person name="Hara A."/>
            <person name="Hayatsu N."/>
            <person name="Hiramoto K."/>
            <person name="Hiraoka T."/>
            <person name="Hori F."/>
            <person name="Imotani K."/>
            <person name="Ishii Y."/>
            <person name="Itoh M."/>
            <person name="Izawa M."/>
            <person name="Kasukawa T."/>
            <person name="Kato H."/>
            <person name="Kawai J."/>
            <person name="Kojima Y."/>
            <person name="Konno H."/>
            <person name="Kouda M."/>
            <person name="Koya S."/>
            <person name="Kurihara C."/>
            <person name="Matsuyama T."/>
            <person name="Miyazaki A."/>
            <person name="Nishi K."/>
            <person name="Nomura K."/>
            <person name="Numazaki R."/>
            <person name="Ohno M."/>
            <person name="Okazaki Y."/>
            <person name="Okido T."/>
            <person name="Owa C."/>
            <person name="Saito H."/>
            <person name="Saito R."/>
            <person name="Sakai C."/>
            <person name="Sakai K."/>
            <person name="Sano H."/>
            <person name="Sasaki D."/>
            <person name="Shibata K."/>
            <person name="Shibata Y."/>
            <person name="Shinagawa A."/>
            <person name="Shiraki T."/>
            <person name="Sogabe Y."/>
            <person name="Suzuki H."/>
            <person name="Tagami M."/>
            <person name="Tagawa A."/>
            <person name="Takahashi F."/>
            <person name="Tanaka T."/>
            <person name="Tejima Y."/>
            <person name="Toya T."/>
            <person name="Yamamura T."/>
            <person name="Yasunishi A."/>
            <person name="Yoshida K."/>
            <person name="Yoshino M."/>
            <person name="Muramatsu M."/>
            <person name="Hayashizaki Y."/>
        </authorList>
    </citation>
    <scope>NUCLEOTIDE SEQUENCE</scope>
    <source>
        <strain evidence="2">C57BL/6J</strain>
        <tissue evidence="2">Testis</tissue>
    </source>
</reference>
<reference evidence="2" key="8">
    <citation type="journal article" date="2005" name="Science">
        <title>Antisense Transcription in the Mammalian Transcriptome.</title>
        <authorList>
            <consortium name="RIKEN Genome Exploration Research Group and Genome Science Group (Genome Network Project Core Group) and the FANTOM Consortium"/>
        </authorList>
    </citation>
    <scope>NUCLEOTIDE SEQUENCE</scope>
    <source>
        <strain evidence="2">C57BL/6J</strain>
        <tissue evidence="2">Testis</tissue>
    </source>
</reference>
<protein>
    <submittedName>
        <fullName evidence="2">Uncharacterized protein</fullName>
    </submittedName>
</protein>
<reference evidence="2" key="2">
    <citation type="journal article" date="2000" name="Genome Res.">
        <title>Normalization and subtraction of cap-trapper-selected cDNAs to prepare full-length cDNA libraries for rapid discovery of new genes.</title>
        <authorList>
            <person name="Carninci P."/>
            <person name="Shibata Y."/>
            <person name="Hayatsu N."/>
            <person name="Sugahara Y."/>
            <person name="Shibata K."/>
            <person name="Itoh M."/>
            <person name="Konno H."/>
            <person name="Okazaki Y."/>
            <person name="Muramatsu M."/>
            <person name="Hayashizaki Y."/>
        </authorList>
    </citation>
    <scope>NUCLEOTIDE SEQUENCE</scope>
    <source>
        <strain evidence="2">C57BL/6J</strain>
        <tissue evidence="2">Testis</tissue>
    </source>
</reference>
<name>Q9D9Z8_MOUSE</name>
<reference evidence="2" key="7">
    <citation type="journal article" date="2005" name="Science">
        <title>The Transcriptional Landscape of the Mammalian Genome.</title>
        <authorList>
            <consortium name="The FANTOM Consortium"/>
            <consortium name="Riken Genome Exploration Research Group and Genome Science Group (Genome Network Project Core Group)"/>
        </authorList>
    </citation>
    <scope>NUCLEOTIDE SEQUENCE</scope>
    <source>
        <strain evidence="2">C57BL/6J</strain>
        <tissue evidence="2">Testis</tissue>
    </source>
</reference>
<accession>Q9D9Z8</accession>
<evidence type="ECO:0000313" key="3">
    <source>
        <dbReference type="MGI" id="MGI:3704307"/>
    </source>
</evidence>